<organism evidence="2 3">
    <name type="scientific">Carboxylicivirga linearis</name>
    <dbReference type="NCBI Taxonomy" id="1628157"/>
    <lineage>
        <taxon>Bacteria</taxon>
        <taxon>Pseudomonadati</taxon>
        <taxon>Bacteroidota</taxon>
        <taxon>Bacteroidia</taxon>
        <taxon>Marinilabiliales</taxon>
        <taxon>Marinilabiliaceae</taxon>
        <taxon>Carboxylicivirga</taxon>
    </lineage>
</organism>
<keyword evidence="1" id="KW-1133">Transmembrane helix</keyword>
<evidence type="ECO:0000313" key="2">
    <source>
        <dbReference type="EMBL" id="MBS2096721.1"/>
    </source>
</evidence>
<keyword evidence="1" id="KW-0472">Membrane</keyword>
<evidence type="ECO:0000256" key="1">
    <source>
        <dbReference type="SAM" id="Phobius"/>
    </source>
</evidence>
<keyword evidence="1" id="KW-0812">Transmembrane</keyword>
<dbReference type="EMBL" id="JAGUCO010000001">
    <property type="protein sequence ID" value="MBS2096721.1"/>
    <property type="molecule type" value="Genomic_DNA"/>
</dbReference>
<protein>
    <recommendedName>
        <fullName evidence="4">PH domain-containing protein</fullName>
    </recommendedName>
</protein>
<sequence length="141" mass="16023">MYRSVQIGWTIIFILLTLMTILGFTIPQNSLWLVGAISVIILLLFFRLTITIDNNWVKFSMGIGLINGKFPIKDILDCKAVDYIPLGWGIRFRPGKIIYNVSGNKAVELTVRGKNMKVWIGTADPETLVRIIREIKRKQAS</sequence>
<proteinExistence type="predicted"/>
<accession>A0ABS5JQH2</accession>
<keyword evidence="3" id="KW-1185">Reference proteome</keyword>
<evidence type="ECO:0008006" key="4">
    <source>
        <dbReference type="Google" id="ProtNLM"/>
    </source>
</evidence>
<reference evidence="2 3" key="1">
    <citation type="journal article" date="2015" name="Int. J. Syst. Evol. Microbiol.">
        <title>Carboxylicivirga linearis sp. nov., isolated from a sea cucumber culture pond.</title>
        <authorList>
            <person name="Wang F.Q."/>
            <person name="Zhou Y.X."/>
            <person name="Lin X.Z."/>
            <person name="Chen G.J."/>
            <person name="Du Z.J."/>
        </authorList>
    </citation>
    <scope>NUCLEOTIDE SEQUENCE [LARGE SCALE GENOMIC DNA]</scope>
    <source>
        <strain evidence="2 3">FB218</strain>
    </source>
</reference>
<gene>
    <name evidence="2" type="ORF">KEM10_00440</name>
</gene>
<comment type="caution">
    <text evidence="2">The sequence shown here is derived from an EMBL/GenBank/DDBJ whole genome shotgun (WGS) entry which is preliminary data.</text>
</comment>
<feature type="transmembrane region" description="Helical" evidence="1">
    <location>
        <begin position="7"/>
        <end position="26"/>
    </location>
</feature>
<name>A0ABS5JQH2_9BACT</name>
<dbReference type="RefSeq" id="WP_212212062.1">
    <property type="nucleotide sequence ID" value="NZ_JAGUCO010000001.1"/>
</dbReference>
<evidence type="ECO:0000313" key="3">
    <source>
        <dbReference type="Proteomes" id="UP000708576"/>
    </source>
</evidence>
<dbReference type="Proteomes" id="UP000708576">
    <property type="component" value="Unassembled WGS sequence"/>
</dbReference>
<feature type="transmembrane region" description="Helical" evidence="1">
    <location>
        <begin position="32"/>
        <end position="50"/>
    </location>
</feature>